<feature type="compositionally biased region" description="Polar residues" evidence="1">
    <location>
        <begin position="149"/>
        <end position="181"/>
    </location>
</feature>
<evidence type="ECO:0000313" key="3">
    <source>
        <dbReference type="Proteomes" id="UP000663827"/>
    </source>
</evidence>
<name>A0A8H3E9W0_9AGAM</name>
<reference evidence="2" key="1">
    <citation type="submission" date="2021-01" db="EMBL/GenBank/DDBJ databases">
        <authorList>
            <person name="Kaushik A."/>
        </authorList>
    </citation>
    <scope>NUCLEOTIDE SEQUENCE</scope>
    <source>
        <strain evidence="2">AG5</strain>
    </source>
</reference>
<protein>
    <submittedName>
        <fullName evidence="2">Uncharacterized protein</fullName>
    </submittedName>
</protein>
<organism evidence="2 3">
    <name type="scientific">Rhizoctonia solani</name>
    <dbReference type="NCBI Taxonomy" id="456999"/>
    <lineage>
        <taxon>Eukaryota</taxon>
        <taxon>Fungi</taxon>
        <taxon>Dikarya</taxon>
        <taxon>Basidiomycota</taxon>
        <taxon>Agaricomycotina</taxon>
        <taxon>Agaricomycetes</taxon>
        <taxon>Cantharellales</taxon>
        <taxon>Ceratobasidiaceae</taxon>
        <taxon>Rhizoctonia</taxon>
    </lineage>
</organism>
<feature type="compositionally biased region" description="Pro residues" evidence="1">
    <location>
        <begin position="836"/>
        <end position="854"/>
    </location>
</feature>
<feature type="compositionally biased region" description="Acidic residues" evidence="1">
    <location>
        <begin position="123"/>
        <end position="140"/>
    </location>
</feature>
<gene>
    <name evidence="2" type="ORF">RDB_LOCUS190137</name>
</gene>
<feature type="compositionally biased region" description="Polar residues" evidence="1">
    <location>
        <begin position="56"/>
        <end position="76"/>
    </location>
</feature>
<dbReference type="EMBL" id="CAJNJQ010006604">
    <property type="protein sequence ID" value="CAE7232741.1"/>
    <property type="molecule type" value="Genomic_DNA"/>
</dbReference>
<evidence type="ECO:0000313" key="2">
    <source>
        <dbReference type="EMBL" id="CAE7232741.1"/>
    </source>
</evidence>
<feature type="region of interest" description="Disordered" evidence="1">
    <location>
        <begin position="1"/>
        <end position="267"/>
    </location>
</feature>
<feature type="compositionally biased region" description="Basic residues" evidence="1">
    <location>
        <begin position="245"/>
        <end position="267"/>
    </location>
</feature>
<feature type="compositionally biased region" description="Basic and acidic residues" evidence="1">
    <location>
        <begin position="1"/>
        <end position="11"/>
    </location>
</feature>
<proteinExistence type="predicted"/>
<dbReference type="AlphaFoldDB" id="A0A8H3E9W0"/>
<evidence type="ECO:0000256" key="1">
    <source>
        <dbReference type="SAM" id="MobiDB-lite"/>
    </source>
</evidence>
<feature type="compositionally biased region" description="Basic and acidic residues" evidence="1">
    <location>
        <begin position="865"/>
        <end position="877"/>
    </location>
</feature>
<accession>A0A8H3E9W0</accession>
<sequence length="884" mass="96037">MNRHIMVDLPRENPFGEAAPSGGRSNGQPGRQSRGGLQRYGNDEPDFDDGDYGGHSNVTQLGNYNPYASQEPSRPNRQGGPAARSGRPAPRNTEDGRNGNIIQLPHTNPFGPSGNRRPRIIEPEQDEDEEEEEDDYEDDYVAPAAPPRATSTANDRPRVRTNNLDRSQANGRQQRPANTRNQPPPAEPQDDDRLVVSWVDEDIVSPGSSNRRHRRRDSSSTSDSESYFALRPNRPRSVRSNSPGRGHHSNSHNRHHHSHHGHHDRHCHQCNHLALPPWQPPFPMPPADWSGYGAPRSPYSPAPPYPYARPLYANITGLPSLLEQCRVPYPSLVAPPVTLLRDIRAQRDAGVTPSTVTQPLPIDPEQWKNCLAPLPGAPGLLYTKLKEQAFSADHSSFVFRTLTNIVQVRFAERQNNEIVNRVHLVPRGRLAMGTIMADNPKIDVDMVLPSDFILRRWDISPAEGDPLRPMTVADALDLNPATINRAEVETAKLDWVFRAIWDQLNGSADGSIFPGGRDEAEQYLPRGWCSRHLDGIAGLDRLALKTDALTRVQINIFVKVSLSLYGQEMIVGVDQTSAKIGNKYQLIKTPRLPGVSLSEPTLSPNLRTAIYTLCLSQRLIKEPLPAIRDSHFHLALTALRKLEPSDSIFSDGEPFSIFLVVKAILKILIFLGTAYTCKPPPEYPFPLSSCTIMDTLQIQSSPRPIALPLPGLGAVSIPVPAIVPSPLLVGMATTLIPFAPLAAVAKISLGSALEMIMTFAPPGKDSTGSEPAAGQTPGKGPTGEQPKDAKAEGGAEQAPSSSSNPPPEDTAQKAQEPATATPGPATQSPESVTSAAPPPAAKPVAPTPKTPKNPVPESAVPRSVKSPDGKTTPDKTKRGTGRQG</sequence>
<comment type="caution">
    <text evidence="2">The sequence shown here is derived from an EMBL/GenBank/DDBJ whole genome shotgun (WGS) entry which is preliminary data.</text>
</comment>
<feature type="region of interest" description="Disordered" evidence="1">
    <location>
        <begin position="761"/>
        <end position="884"/>
    </location>
</feature>
<dbReference type="Proteomes" id="UP000663827">
    <property type="component" value="Unassembled WGS sequence"/>
</dbReference>